<accession>A0A1F5XCQ4</accession>
<evidence type="ECO:0000313" key="1">
    <source>
        <dbReference type="EMBL" id="OGF85684.1"/>
    </source>
</evidence>
<reference evidence="1 2" key="1">
    <citation type="journal article" date="2016" name="Nat. Commun.">
        <title>Thousands of microbial genomes shed light on interconnected biogeochemical processes in an aquifer system.</title>
        <authorList>
            <person name="Anantharaman K."/>
            <person name="Brown C.T."/>
            <person name="Hug L.A."/>
            <person name="Sharon I."/>
            <person name="Castelle C.J."/>
            <person name="Probst A.J."/>
            <person name="Thomas B.C."/>
            <person name="Singh A."/>
            <person name="Wilkins M.J."/>
            <person name="Karaoz U."/>
            <person name="Brodie E.L."/>
            <person name="Williams K.H."/>
            <person name="Hubbard S.S."/>
            <person name="Banfield J.F."/>
        </authorList>
    </citation>
    <scope>NUCLEOTIDE SEQUENCE [LARGE SCALE GENOMIC DNA]</scope>
</reference>
<dbReference type="EMBL" id="MFIH01000013">
    <property type="protein sequence ID" value="OGF85684.1"/>
    <property type="molecule type" value="Genomic_DNA"/>
</dbReference>
<comment type="caution">
    <text evidence="1">The sequence shown here is derived from an EMBL/GenBank/DDBJ whole genome shotgun (WGS) entry which is preliminary data.</text>
</comment>
<sequence>MGRLHHFYMIKIALNIKLDYQIYAEFRDFSVLGVDFGLQIKKNHPDINLKNYKKYIDEFYKENGAAIEISTSELSGTINQKSDLYFTAIKKYFGVDYSKENYKGYISIFDCNPRFVDDKSFQVFYEKSGLDKLRVCFHEITHFTFFDYFEKLLPAKYESLDRNSGVLWELSEIINVILLNEPEFRSILQKEEKLFYPSLENKFKEIKTIWINSDKCLDSNFMQKSLAYLAH</sequence>
<evidence type="ECO:0000313" key="2">
    <source>
        <dbReference type="Proteomes" id="UP000178405"/>
    </source>
</evidence>
<proteinExistence type="predicted"/>
<name>A0A1F5XCQ4_9BACT</name>
<dbReference type="Proteomes" id="UP000178405">
    <property type="component" value="Unassembled WGS sequence"/>
</dbReference>
<gene>
    <name evidence="1" type="ORF">A2Z63_00070</name>
</gene>
<protein>
    <submittedName>
        <fullName evidence="1">Uncharacterized protein</fullName>
    </submittedName>
</protein>
<dbReference type="AlphaFoldDB" id="A0A1F5XCQ4"/>
<organism evidence="1 2">
    <name type="scientific">Candidatus Giovannonibacteria bacterium RIFCSPLOWO2_02_44_8</name>
    <dbReference type="NCBI Taxonomy" id="1798355"/>
    <lineage>
        <taxon>Bacteria</taxon>
        <taxon>Candidatus Giovannoniibacteriota</taxon>
    </lineage>
</organism>